<keyword evidence="1" id="KW-0433">Leucine-rich repeat</keyword>
<evidence type="ECO:0000256" key="3">
    <source>
        <dbReference type="ARBA" id="ARBA00022741"/>
    </source>
</evidence>
<dbReference type="PANTHER" id="PTHR48056">
    <property type="entry name" value="LRR RECEPTOR-LIKE SERINE/THREONINE-PROTEIN KINASE-RELATED"/>
    <property type="match status" value="1"/>
</dbReference>
<name>A0AAE3JV50_9FLAO</name>
<gene>
    <name evidence="5" type="ORF">K8352_19800</name>
</gene>
<protein>
    <submittedName>
        <fullName evidence="5">Uncharacterized protein</fullName>
    </submittedName>
</protein>
<dbReference type="FunFam" id="3.80.10.10:FF:000383">
    <property type="entry name" value="Leucine-rich repeat receptor protein kinase EMS1"/>
    <property type="match status" value="1"/>
</dbReference>
<dbReference type="InterPro" id="IPR032675">
    <property type="entry name" value="LRR_dom_sf"/>
</dbReference>
<dbReference type="InterPro" id="IPR001611">
    <property type="entry name" value="Leu-rich_rpt"/>
</dbReference>
<keyword evidence="4" id="KW-0067">ATP-binding</keyword>
<sequence>EVLNLSSNRITGKIPRSIGNLIFLESLGLFQNDLEGNIPSDMGNLANLRELVMANNHLEGEIPEEFAQLANLEVLQIQNNNFRSLLNIERMDSGQFLVMDYDRPKEGNDFKDIEIQETRM</sequence>
<evidence type="ECO:0000313" key="5">
    <source>
        <dbReference type="EMBL" id="MCG2463007.1"/>
    </source>
</evidence>
<dbReference type="SUPFAM" id="SSF52058">
    <property type="entry name" value="L domain-like"/>
    <property type="match status" value="1"/>
</dbReference>
<accession>A0AAE3JV50</accession>
<reference evidence="5" key="1">
    <citation type="submission" date="2023-02" db="EMBL/GenBank/DDBJ databases">
        <title>Genome of Flavobacteriaceae gen. nov. sp. strain F89.</title>
        <authorList>
            <person name="Wang Y."/>
        </authorList>
    </citation>
    <scope>NUCLEOTIDE SEQUENCE</scope>
    <source>
        <strain evidence="5">F89</strain>
    </source>
</reference>
<dbReference type="InterPro" id="IPR050647">
    <property type="entry name" value="Plant_LRR-RLKs"/>
</dbReference>
<dbReference type="AlphaFoldDB" id="A0AAE3JV50"/>
<dbReference type="GO" id="GO:0033612">
    <property type="term" value="F:receptor serine/threonine kinase binding"/>
    <property type="evidence" value="ECO:0007669"/>
    <property type="project" value="TreeGrafter"/>
</dbReference>
<evidence type="ECO:0000256" key="4">
    <source>
        <dbReference type="ARBA" id="ARBA00022840"/>
    </source>
</evidence>
<organism evidence="5 6">
    <name type="scientific">Cerina litoralis</name>
    <dbReference type="NCBI Taxonomy" id="2874477"/>
    <lineage>
        <taxon>Bacteria</taxon>
        <taxon>Pseudomonadati</taxon>
        <taxon>Bacteroidota</taxon>
        <taxon>Flavobacteriia</taxon>
        <taxon>Flavobacteriales</taxon>
        <taxon>Flavobacteriaceae</taxon>
        <taxon>Cerina</taxon>
    </lineage>
</organism>
<dbReference type="GO" id="GO:0005524">
    <property type="term" value="F:ATP binding"/>
    <property type="evidence" value="ECO:0007669"/>
    <property type="project" value="UniProtKB-KW"/>
</dbReference>
<keyword evidence="6" id="KW-1185">Reference proteome</keyword>
<dbReference type="EMBL" id="JAIRBC010000136">
    <property type="protein sequence ID" value="MCG2463007.1"/>
    <property type="molecule type" value="Genomic_DNA"/>
</dbReference>
<comment type="caution">
    <text evidence="5">The sequence shown here is derived from an EMBL/GenBank/DDBJ whole genome shotgun (WGS) entry which is preliminary data.</text>
</comment>
<dbReference type="Pfam" id="PF00560">
    <property type="entry name" value="LRR_1"/>
    <property type="match status" value="3"/>
</dbReference>
<feature type="non-terminal residue" evidence="5">
    <location>
        <position position="1"/>
    </location>
</feature>
<proteinExistence type="predicted"/>
<keyword evidence="2" id="KW-0677">Repeat</keyword>
<keyword evidence="3" id="KW-0547">Nucleotide-binding</keyword>
<dbReference type="Proteomes" id="UP001200642">
    <property type="component" value="Unassembled WGS sequence"/>
</dbReference>
<evidence type="ECO:0000256" key="2">
    <source>
        <dbReference type="ARBA" id="ARBA00022737"/>
    </source>
</evidence>
<dbReference type="Gene3D" id="3.80.10.10">
    <property type="entry name" value="Ribonuclease Inhibitor"/>
    <property type="match status" value="1"/>
</dbReference>
<evidence type="ECO:0000256" key="1">
    <source>
        <dbReference type="ARBA" id="ARBA00022614"/>
    </source>
</evidence>
<dbReference type="PANTHER" id="PTHR48056:SF81">
    <property type="entry name" value="RECEPTOR PROTEIN-TYROSINE KINASE CEPR1"/>
    <property type="match status" value="1"/>
</dbReference>
<evidence type="ECO:0000313" key="6">
    <source>
        <dbReference type="Proteomes" id="UP001200642"/>
    </source>
</evidence>
<feature type="non-terminal residue" evidence="5">
    <location>
        <position position="120"/>
    </location>
</feature>